<feature type="signal peptide" evidence="1">
    <location>
        <begin position="1"/>
        <end position="20"/>
    </location>
</feature>
<accession>A0A1Y1UJJ4</accession>
<evidence type="ECO:0008006" key="4">
    <source>
        <dbReference type="Google" id="ProtNLM"/>
    </source>
</evidence>
<dbReference type="Proteomes" id="UP000193218">
    <property type="component" value="Unassembled WGS sequence"/>
</dbReference>
<dbReference type="AlphaFoldDB" id="A0A1Y1UJJ4"/>
<evidence type="ECO:0000256" key="1">
    <source>
        <dbReference type="SAM" id="SignalP"/>
    </source>
</evidence>
<evidence type="ECO:0000313" key="2">
    <source>
        <dbReference type="EMBL" id="ORX38152.1"/>
    </source>
</evidence>
<proteinExistence type="predicted"/>
<comment type="caution">
    <text evidence="2">The sequence shown here is derived from an EMBL/GenBank/DDBJ whole genome shotgun (WGS) entry which is preliminary data.</text>
</comment>
<dbReference type="RefSeq" id="XP_021872074.1">
    <property type="nucleotide sequence ID" value="XM_022014080.1"/>
</dbReference>
<dbReference type="EMBL" id="NBSH01000004">
    <property type="protein sequence ID" value="ORX38152.1"/>
    <property type="molecule type" value="Genomic_DNA"/>
</dbReference>
<gene>
    <name evidence="2" type="ORF">BD324DRAFT_607743</name>
</gene>
<protein>
    <recommendedName>
        <fullName evidence="4">Ig-like domain-containing protein</fullName>
    </recommendedName>
</protein>
<evidence type="ECO:0000313" key="3">
    <source>
        <dbReference type="Proteomes" id="UP000193218"/>
    </source>
</evidence>
<reference evidence="2 3" key="1">
    <citation type="submission" date="2017-03" db="EMBL/GenBank/DDBJ databases">
        <title>Widespread Adenine N6-methylation of Active Genes in Fungi.</title>
        <authorList>
            <consortium name="DOE Joint Genome Institute"/>
            <person name="Mondo S.J."/>
            <person name="Dannebaum R.O."/>
            <person name="Kuo R.C."/>
            <person name="Louie K.B."/>
            <person name="Bewick A.J."/>
            <person name="Labutti K."/>
            <person name="Haridas S."/>
            <person name="Kuo A."/>
            <person name="Salamov A."/>
            <person name="Ahrendt S.R."/>
            <person name="Lau R."/>
            <person name="Bowen B.P."/>
            <person name="Lipzen A."/>
            <person name="Sullivan W."/>
            <person name="Andreopoulos W.B."/>
            <person name="Clum A."/>
            <person name="Lindquist E."/>
            <person name="Daum C."/>
            <person name="Northen T.R."/>
            <person name="Ramamoorthy G."/>
            <person name="Schmitz R.J."/>
            <person name="Gryganskyi A."/>
            <person name="Culley D."/>
            <person name="Magnuson J."/>
            <person name="James T.Y."/>
            <person name="O'Malley M.A."/>
            <person name="Stajich J.E."/>
            <person name="Spatafora J.W."/>
            <person name="Visel A."/>
            <person name="Grigoriev I.V."/>
        </authorList>
    </citation>
    <scope>NUCLEOTIDE SEQUENCE [LARGE SCALE GENOMIC DNA]</scope>
    <source>
        <strain evidence="2 3">NRRL Y-17943</strain>
    </source>
</reference>
<name>A0A1Y1UJJ4_9TREE</name>
<keyword evidence="1" id="KW-0732">Signal</keyword>
<keyword evidence="3" id="KW-1185">Reference proteome</keyword>
<dbReference type="GeneID" id="33555888"/>
<sequence length="633" mass="68669">MLLRMAGLLALCLLQRVTIAADNSELHSRAHCEFPWAITYVGSSQLSAPVTVLNFTSTFSSNCATNYPHLPTFAIYYNGQEQLTGTCETPQVDGSQPMTCSLSPYELLEGLDWNITIKGSVPIEVDSTDYFQVTTFSQKETACFNSLAFPGSPLASTFEQDFAMTIPFTYDPSSCIPAEVDGSSLNVVLGDQYTLNCSHLNNFRAWKGNGNVTCTAGSTTPPVGQYLGSISMTDPSGLLTINYVDYSSIYFEVLGDQKCWPTIVISSNDTSIGANPQGYVQSIAQTFTFNPQDCVGSVSDGEFFSMSLYASTGGSQIDSTSCSQPAYSSTGEATVQCNFNTQLTPASSPYYASLDFYDELGIQRSFSQFKVDILESVSICANTIQISETYSGQVLITTTPGPQHFTSPITWDPTACQDFDFSRLNGLFPVAEIMPATLVRAISLAIVHCPNRLARNVLTKTGHSLVLTSQMYVAADETCGATLNIQSGGITVYASEQSFTRSFTYSTTACSSVISSLKYFLYFDAFYQPFTCTATQQNGQGTLFCDISNAVQPFNIPGTYTGEIVIADPHNFNLGQVEITVYFSSSTAGMGKRNARQSIFGAKCLPGWVACPVPGRRQQTWECVDVLNDLYCG</sequence>
<feature type="chain" id="PRO_5012327355" description="Ig-like domain-containing protein" evidence="1">
    <location>
        <begin position="21"/>
        <end position="633"/>
    </location>
</feature>
<organism evidence="2 3">
    <name type="scientific">Kockovaella imperatae</name>
    <dbReference type="NCBI Taxonomy" id="4999"/>
    <lineage>
        <taxon>Eukaryota</taxon>
        <taxon>Fungi</taxon>
        <taxon>Dikarya</taxon>
        <taxon>Basidiomycota</taxon>
        <taxon>Agaricomycotina</taxon>
        <taxon>Tremellomycetes</taxon>
        <taxon>Tremellales</taxon>
        <taxon>Cuniculitremaceae</taxon>
        <taxon>Kockovaella</taxon>
    </lineage>
</organism>
<dbReference type="InParanoid" id="A0A1Y1UJJ4"/>